<gene>
    <name evidence="1" type="ORF">CLPA_c38570</name>
    <name evidence="2" type="ORF">CP6013_03348</name>
</gene>
<organism evidence="1 4">
    <name type="scientific">Clostridium pasteurianum DSM 525 = ATCC 6013</name>
    <dbReference type="NCBI Taxonomy" id="1262449"/>
    <lineage>
        <taxon>Bacteria</taxon>
        <taxon>Bacillati</taxon>
        <taxon>Bacillota</taxon>
        <taxon>Clostridia</taxon>
        <taxon>Eubacteriales</taxon>
        <taxon>Clostridiaceae</taxon>
        <taxon>Clostridium</taxon>
    </lineage>
</organism>
<reference evidence="2 3" key="3">
    <citation type="journal article" name="Genome Announc.">
        <title>Improved Draft Genome Sequence of Clostridium pasteurianum Strain ATCC 6013 (DSM 525) Using a Hybrid Next-Generation Sequencing Approach.</title>
        <authorList>
            <person name="Pyne M.E."/>
            <person name="Utturkar S."/>
            <person name="Brown S.D."/>
            <person name="Moo-Young M."/>
            <person name="Chung D.A."/>
            <person name="Chou C.P."/>
        </authorList>
    </citation>
    <scope>NUCLEOTIDE SEQUENCE [LARGE SCALE GENOMIC DNA]</scope>
    <source>
        <strain evidence="2 3">ATCC 6013</strain>
    </source>
</reference>
<dbReference type="Proteomes" id="UP000030905">
    <property type="component" value="Chromosome"/>
</dbReference>
<evidence type="ECO:0000313" key="1">
    <source>
        <dbReference type="EMBL" id="AJA53883.1"/>
    </source>
</evidence>
<sequence>MLRKLISKIYSIFMVSENNPVNEEKYLGIKK</sequence>
<keyword evidence="4" id="KW-1185">Reference proteome</keyword>
<evidence type="ECO:0000313" key="3">
    <source>
        <dbReference type="Proteomes" id="UP000028042"/>
    </source>
</evidence>
<dbReference type="KEGG" id="cpat:CLPA_c38570"/>
<reference evidence="1 4" key="1">
    <citation type="journal article" date="2015" name="Genome Announc.">
        <title>Complete Genome Sequence of the Nitrogen-Fixing and Solvent-Producing Clostridium pasteurianum DSM 525.</title>
        <authorList>
            <person name="Poehlein A."/>
            <person name="Grosse-Honebrink A."/>
            <person name="Zhang Y."/>
            <person name="Minton N.P."/>
            <person name="Daniel R."/>
        </authorList>
    </citation>
    <scope>NUCLEOTIDE SEQUENCE [LARGE SCALE GENOMIC DNA]</scope>
    <source>
        <strain evidence="1">DSM 525</strain>
        <strain evidence="4">DSM 525 / ATCC 6013</strain>
    </source>
</reference>
<evidence type="ECO:0000313" key="4">
    <source>
        <dbReference type="Proteomes" id="UP000030905"/>
    </source>
</evidence>
<evidence type="ECO:0000313" key="2">
    <source>
        <dbReference type="EMBL" id="KRU14092.1"/>
    </source>
</evidence>
<dbReference type="PATRIC" id="fig|1262449.7.peg.3891"/>
<name>A0A0H3JBK6_CLOPA</name>
<proteinExistence type="predicted"/>
<protein>
    <submittedName>
        <fullName evidence="1">Uncharacterized protein</fullName>
    </submittedName>
</protein>
<dbReference type="KEGG" id="cpae:CPAST_c38570"/>
<accession>A0A0H3JBK6</accession>
<dbReference type="Proteomes" id="UP000028042">
    <property type="component" value="Unassembled WGS sequence"/>
</dbReference>
<reference evidence="2" key="2">
    <citation type="submission" date="2015-10" db="EMBL/GenBank/DDBJ databases">
        <title>Improved Draft Genome Sequence of Clostridium pasteurianum Strain ATCC 6013 (DSM 525) Using a Hybrid Next-Generation Sequencing Approach.</title>
        <authorList>
            <person name="Pyne M.E."/>
            <person name="Utturkar S.M."/>
            <person name="Brown S.D."/>
            <person name="Moo-Young M."/>
            <person name="Chung D.A."/>
            <person name="Chou P.C."/>
        </authorList>
    </citation>
    <scope>NUCLEOTIDE SEQUENCE</scope>
    <source>
        <strain evidence="2">ATCC 6013</strain>
    </source>
</reference>
<dbReference type="AlphaFoldDB" id="A0A0H3JBK6"/>
<dbReference type="EMBL" id="JPGY02000001">
    <property type="protein sequence ID" value="KRU14092.1"/>
    <property type="molecule type" value="Genomic_DNA"/>
</dbReference>
<dbReference type="EMBL" id="CP009268">
    <property type="protein sequence ID" value="AJA53883.1"/>
    <property type="molecule type" value="Genomic_DNA"/>
</dbReference>